<comment type="catalytic activity">
    <reaction evidence="1">
        <text>ATP + protein L-histidine = ADP + protein N-phospho-L-histidine.</text>
        <dbReference type="EC" id="2.7.13.3"/>
    </reaction>
</comment>
<keyword evidence="7" id="KW-0808">Transferase</keyword>
<dbReference type="SMART" id="SM00304">
    <property type="entry name" value="HAMP"/>
    <property type="match status" value="1"/>
</dbReference>
<evidence type="ECO:0000256" key="11">
    <source>
        <dbReference type="ARBA" id="ARBA00022840"/>
    </source>
</evidence>
<evidence type="ECO:0000256" key="3">
    <source>
        <dbReference type="ARBA" id="ARBA00012438"/>
    </source>
</evidence>
<feature type="domain" description="Histidine kinase" evidence="16">
    <location>
        <begin position="251"/>
        <end position="468"/>
    </location>
</feature>
<dbReference type="SMART" id="SM00387">
    <property type="entry name" value="HATPase_c"/>
    <property type="match status" value="1"/>
</dbReference>
<dbReference type="GO" id="GO:0005524">
    <property type="term" value="F:ATP binding"/>
    <property type="evidence" value="ECO:0007669"/>
    <property type="project" value="UniProtKB-KW"/>
</dbReference>
<dbReference type="Gene3D" id="1.10.287.130">
    <property type="match status" value="1"/>
</dbReference>
<dbReference type="PROSITE" id="PS50109">
    <property type="entry name" value="HIS_KIN"/>
    <property type="match status" value="1"/>
</dbReference>
<accession>A0A5C4SYD9</accession>
<dbReference type="Pfam" id="PF18719">
    <property type="entry name" value="ArlS_N"/>
    <property type="match status" value="1"/>
</dbReference>
<dbReference type="RefSeq" id="WP_139607551.1">
    <property type="nucleotide sequence ID" value="NZ_VDCQ01000100.1"/>
</dbReference>
<dbReference type="Pfam" id="PF00672">
    <property type="entry name" value="HAMP"/>
    <property type="match status" value="1"/>
</dbReference>
<dbReference type="FunFam" id="1.10.287.130:FF:000001">
    <property type="entry name" value="Two-component sensor histidine kinase"/>
    <property type="match status" value="1"/>
</dbReference>
<name>A0A5C4SYD9_9BACL</name>
<proteinExistence type="predicted"/>
<evidence type="ECO:0000256" key="13">
    <source>
        <dbReference type="ARBA" id="ARBA00023012"/>
    </source>
</evidence>
<evidence type="ECO:0000256" key="1">
    <source>
        <dbReference type="ARBA" id="ARBA00000085"/>
    </source>
</evidence>
<evidence type="ECO:0000256" key="7">
    <source>
        <dbReference type="ARBA" id="ARBA00022679"/>
    </source>
</evidence>
<evidence type="ECO:0000256" key="12">
    <source>
        <dbReference type="ARBA" id="ARBA00022989"/>
    </source>
</evidence>
<gene>
    <name evidence="18" type="ORF">FE784_38250</name>
</gene>
<dbReference type="InterPro" id="IPR050428">
    <property type="entry name" value="TCS_sensor_his_kinase"/>
</dbReference>
<evidence type="ECO:0000256" key="6">
    <source>
        <dbReference type="ARBA" id="ARBA00022553"/>
    </source>
</evidence>
<evidence type="ECO:0000259" key="17">
    <source>
        <dbReference type="PROSITE" id="PS50885"/>
    </source>
</evidence>
<keyword evidence="11" id="KW-0067">ATP-binding</keyword>
<dbReference type="FunFam" id="3.30.565.10:FF:000006">
    <property type="entry name" value="Sensor histidine kinase WalK"/>
    <property type="match status" value="1"/>
</dbReference>
<dbReference type="SUPFAM" id="SSF55874">
    <property type="entry name" value="ATPase domain of HSP90 chaperone/DNA topoisomerase II/histidine kinase"/>
    <property type="match status" value="1"/>
</dbReference>
<keyword evidence="14 15" id="KW-0472">Membrane</keyword>
<keyword evidence="12 15" id="KW-1133">Transmembrane helix</keyword>
<protein>
    <recommendedName>
        <fullName evidence="4">Signal transduction histidine-protein kinase ArlS</fullName>
        <ecNumber evidence="3">2.7.13.3</ecNumber>
    </recommendedName>
</protein>
<keyword evidence="13" id="KW-0902">Two-component regulatory system</keyword>
<dbReference type="CDD" id="cd00082">
    <property type="entry name" value="HisKA"/>
    <property type="match status" value="1"/>
</dbReference>
<dbReference type="SUPFAM" id="SSF47384">
    <property type="entry name" value="Homodimeric domain of signal transducing histidine kinase"/>
    <property type="match status" value="1"/>
</dbReference>
<evidence type="ECO:0000256" key="9">
    <source>
        <dbReference type="ARBA" id="ARBA00022741"/>
    </source>
</evidence>
<dbReference type="InterPro" id="IPR005467">
    <property type="entry name" value="His_kinase_dom"/>
</dbReference>
<dbReference type="EMBL" id="VDCQ01000100">
    <property type="protein sequence ID" value="TNJ58065.1"/>
    <property type="molecule type" value="Genomic_DNA"/>
</dbReference>
<dbReference type="InterPro" id="IPR003660">
    <property type="entry name" value="HAMP_dom"/>
</dbReference>
<evidence type="ECO:0000256" key="2">
    <source>
        <dbReference type="ARBA" id="ARBA00004651"/>
    </source>
</evidence>
<dbReference type="Gene3D" id="6.10.340.10">
    <property type="match status" value="1"/>
</dbReference>
<dbReference type="Pfam" id="PF02518">
    <property type="entry name" value="HATPase_c"/>
    <property type="match status" value="1"/>
</dbReference>
<comment type="caution">
    <text evidence="18">The sequence shown here is derived from an EMBL/GenBank/DDBJ whole genome shotgun (WGS) entry which is preliminary data.</text>
</comment>
<dbReference type="OrthoDB" id="9786919at2"/>
<dbReference type="GO" id="GO:0005886">
    <property type="term" value="C:plasma membrane"/>
    <property type="evidence" value="ECO:0007669"/>
    <property type="project" value="UniProtKB-SubCell"/>
</dbReference>
<keyword evidence="5" id="KW-1003">Cell membrane</keyword>
<dbReference type="InterPro" id="IPR003594">
    <property type="entry name" value="HATPase_dom"/>
</dbReference>
<dbReference type="AlphaFoldDB" id="A0A5C4SYD9"/>
<keyword evidence="10 18" id="KW-0418">Kinase</keyword>
<dbReference type="CDD" id="cd06225">
    <property type="entry name" value="HAMP"/>
    <property type="match status" value="1"/>
</dbReference>
<evidence type="ECO:0000313" key="19">
    <source>
        <dbReference type="Proteomes" id="UP000307943"/>
    </source>
</evidence>
<feature type="domain" description="HAMP" evidence="17">
    <location>
        <begin position="190"/>
        <end position="243"/>
    </location>
</feature>
<dbReference type="InterPro" id="IPR003661">
    <property type="entry name" value="HisK_dim/P_dom"/>
</dbReference>
<dbReference type="SUPFAM" id="SSF158472">
    <property type="entry name" value="HAMP domain-like"/>
    <property type="match status" value="1"/>
</dbReference>
<keyword evidence="6" id="KW-0597">Phosphoprotein</keyword>
<keyword evidence="8 15" id="KW-0812">Transmembrane</keyword>
<evidence type="ECO:0000256" key="10">
    <source>
        <dbReference type="ARBA" id="ARBA00022777"/>
    </source>
</evidence>
<dbReference type="PROSITE" id="PS50885">
    <property type="entry name" value="HAMP"/>
    <property type="match status" value="1"/>
</dbReference>
<comment type="subcellular location">
    <subcellularLocation>
        <location evidence="2">Cell membrane</location>
        <topology evidence="2">Multi-pass membrane protein</topology>
    </subcellularLocation>
</comment>
<evidence type="ECO:0000256" key="14">
    <source>
        <dbReference type="ARBA" id="ARBA00023136"/>
    </source>
</evidence>
<dbReference type="PANTHER" id="PTHR45436">
    <property type="entry name" value="SENSOR HISTIDINE KINASE YKOH"/>
    <property type="match status" value="1"/>
</dbReference>
<keyword evidence="19" id="KW-1185">Reference proteome</keyword>
<dbReference type="InterPro" id="IPR004358">
    <property type="entry name" value="Sig_transdc_His_kin-like_C"/>
</dbReference>
<dbReference type="GO" id="GO:0000155">
    <property type="term" value="F:phosphorelay sensor kinase activity"/>
    <property type="evidence" value="ECO:0007669"/>
    <property type="project" value="InterPro"/>
</dbReference>
<evidence type="ECO:0000256" key="15">
    <source>
        <dbReference type="SAM" id="Phobius"/>
    </source>
</evidence>
<organism evidence="18 19">
    <name type="scientific">Paenibacillus hemerocallicola</name>
    <dbReference type="NCBI Taxonomy" id="1172614"/>
    <lineage>
        <taxon>Bacteria</taxon>
        <taxon>Bacillati</taxon>
        <taxon>Bacillota</taxon>
        <taxon>Bacilli</taxon>
        <taxon>Bacillales</taxon>
        <taxon>Paenibacillaceae</taxon>
        <taxon>Paenibacillus</taxon>
    </lineage>
</organism>
<dbReference type="SMART" id="SM00388">
    <property type="entry name" value="HisKA"/>
    <property type="match status" value="1"/>
</dbReference>
<dbReference type="PRINTS" id="PR00344">
    <property type="entry name" value="BCTRLSENSOR"/>
</dbReference>
<dbReference type="Pfam" id="PF00512">
    <property type="entry name" value="HisKA"/>
    <property type="match status" value="1"/>
</dbReference>
<dbReference type="Proteomes" id="UP000307943">
    <property type="component" value="Unassembled WGS sequence"/>
</dbReference>
<feature type="transmembrane region" description="Helical" evidence="15">
    <location>
        <begin position="169"/>
        <end position="189"/>
    </location>
</feature>
<sequence length="471" mass="53547">MRKPSFAMGSLPIKWKLTLWSSLLLFLLFAAYNAVQYLFIEKWMLQQEKVDTRQNMREILNYFLENEVAFDEPNIAQIRGFLEKVNDRDQSIRVLDSRGRPIVVVSNNMPDEWIDSIPAHTPEKTGLTYYKDRLLIMRSPFTIFDFNGTVEVVKNTEDFVKLITAFSRIMLICGLGAIVISGLGGGLLARQLLKPLQSMADAIRKIKQKGLHERVRVNHNQDEIATLMKMFNEMMDQVERSFQQQRQFVEDASHELRTPIAIMEGHLSLLRRWGKNDPAILEESLHVSIQELARLKGLVQELLALTRAEEIIPIDGVQAANPDEVIRHVVKHIEVVYDSFRFDTELEPLAGMSIAISVQHLEQILLIILDNAVKYSTDRKRVLLRGTVSGGMVCIEISDCGIGIPESDLPYVLDRFYRVDKARSREQGGHGLGLSIAKRLVERYNGTISIQSKENEGTSVSVNFPALPSDM</sequence>
<keyword evidence="9" id="KW-0547">Nucleotide-binding</keyword>
<dbReference type="InterPro" id="IPR041610">
    <property type="entry name" value="ArlS_N"/>
</dbReference>
<dbReference type="EC" id="2.7.13.3" evidence="3"/>
<dbReference type="InterPro" id="IPR036890">
    <property type="entry name" value="HATPase_C_sf"/>
</dbReference>
<dbReference type="PANTHER" id="PTHR45436:SF5">
    <property type="entry name" value="SENSOR HISTIDINE KINASE TRCS"/>
    <property type="match status" value="1"/>
</dbReference>
<evidence type="ECO:0000313" key="18">
    <source>
        <dbReference type="EMBL" id="TNJ58065.1"/>
    </source>
</evidence>
<dbReference type="CDD" id="cd00075">
    <property type="entry name" value="HATPase"/>
    <property type="match status" value="1"/>
</dbReference>
<dbReference type="InterPro" id="IPR036097">
    <property type="entry name" value="HisK_dim/P_sf"/>
</dbReference>
<reference evidence="18 19" key="1">
    <citation type="submission" date="2019-05" db="EMBL/GenBank/DDBJ databases">
        <title>We sequenced the genome of Paenibacillus hemerocallicola KCTC 33185 for further insight into its adaptation and study the phylogeny of Paenibacillus.</title>
        <authorList>
            <person name="Narsing Rao M.P."/>
        </authorList>
    </citation>
    <scope>NUCLEOTIDE SEQUENCE [LARGE SCALE GENOMIC DNA]</scope>
    <source>
        <strain evidence="18 19">KCTC 33185</strain>
    </source>
</reference>
<evidence type="ECO:0000259" key="16">
    <source>
        <dbReference type="PROSITE" id="PS50109"/>
    </source>
</evidence>
<evidence type="ECO:0000256" key="8">
    <source>
        <dbReference type="ARBA" id="ARBA00022692"/>
    </source>
</evidence>
<evidence type="ECO:0000256" key="4">
    <source>
        <dbReference type="ARBA" id="ARBA00015735"/>
    </source>
</evidence>
<dbReference type="Gene3D" id="3.30.565.10">
    <property type="entry name" value="Histidine kinase-like ATPase, C-terminal domain"/>
    <property type="match status" value="1"/>
</dbReference>
<evidence type="ECO:0000256" key="5">
    <source>
        <dbReference type="ARBA" id="ARBA00022475"/>
    </source>
</evidence>